<dbReference type="eggNOG" id="ENOG50319DU">
    <property type="taxonomic scope" value="Bacteria"/>
</dbReference>
<dbReference type="AlphaFoldDB" id="F2JX67"/>
<feature type="transmembrane region" description="Helical" evidence="1">
    <location>
        <begin position="87"/>
        <end position="105"/>
    </location>
</feature>
<keyword evidence="1" id="KW-0472">Membrane</keyword>
<keyword evidence="3" id="KW-1185">Reference proteome</keyword>
<dbReference type="RefSeq" id="WP_013660578.1">
    <property type="nucleotide sequence ID" value="NC_015276.1"/>
</dbReference>
<sequence length="210" mass="22929" precursor="true">MDLSIKRKISASLICAVAISYLAMLFGGGMVKPNYSHLAQYISELNATDTPYTSLIGYLGFVPFGVLSAILIVFVFSQAPIHGVTKVGVWLLFAEPVAYIGSAIAPCDIGCPATGGTSQAVHNALGIFTYIGTWSALLLFAFAPKIRINRRILWLSCSIVWIVLFSLMMDGSFSPVRGGLQRLAEWIVYSTLLIAAWRVLSRSRECTREK</sequence>
<protein>
    <recommendedName>
        <fullName evidence="4">DUF998 domain-containing protein</fullName>
    </recommendedName>
</protein>
<accession>F2JX67</accession>
<evidence type="ECO:0000313" key="3">
    <source>
        <dbReference type="Proteomes" id="UP000001062"/>
    </source>
</evidence>
<evidence type="ECO:0000313" key="2">
    <source>
        <dbReference type="EMBL" id="ADZ90673.1"/>
    </source>
</evidence>
<dbReference type="InterPro" id="IPR009339">
    <property type="entry name" value="DUF998"/>
</dbReference>
<reference evidence="2 3" key="1">
    <citation type="journal article" date="2012" name="Stand. Genomic Sci.">
        <title>Complete genome sequence of the melanogenic marine bacterium Marinomonas mediterranea type strain (MMB-1(T)).</title>
        <authorList>
            <person name="Lucas-Elio P."/>
            <person name="Goodwin L."/>
            <person name="Woyke T."/>
            <person name="Pitluck S."/>
            <person name="Nolan M."/>
            <person name="Kyrpides N.C."/>
            <person name="Detter J.C."/>
            <person name="Copeland A."/>
            <person name="Teshima H."/>
            <person name="Bruce D."/>
            <person name="Detter C."/>
            <person name="Tapia R."/>
            <person name="Han S."/>
            <person name="Land M.L."/>
            <person name="Ivanova N."/>
            <person name="Mikhailova N."/>
            <person name="Johnston A.W."/>
            <person name="Sanchez-Amat A."/>
        </authorList>
    </citation>
    <scope>NUCLEOTIDE SEQUENCE [LARGE SCALE GENOMIC DNA]</scope>
    <source>
        <strain evidence="3">ATCC 700492 / JCM 21426 / NBRC 103028 / MMB-1</strain>
    </source>
</reference>
<evidence type="ECO:0008006" key="4">
    <source>
        <dbReference type="Google" id="ProtNLM"/>
    </source>
</evidence>
<proteinExistence type="predicted"/>
<keyword evidence="1" id="KW-0812">Transmembrane</keyword>
<feature type="transmembrane region" description="Helical" evidence="1">
    <location>
        <begin position="12"/>
        <end position="31"/>
    </location>
</feature>
<feature type="transmembrane region" description="Helical" evidence="1">
    <location>
        <begin position="125"/>
        <end position="143"/>
    </location>
</feature>
<feature type="transmembrane region" description="Helical" evidence="1">
    <location>
        <begin position="183"/>
        <end position="200"/>
    </location>
</feature>
<name>F2JX67_MARM1</name>
<dbReference type="Pfam" id="PF06197">
    <property type="entry name" value="DUF998"/>
    <property type="match status" value="1"/>
</dbReference>
<feature type="transmembrane region" description="Helical" evidence="1">
    <location>
        <begin position="152"/>
        <end position="171"/>
    </location>
</feature>
<dbReference type="Proteomes" id="UP000001062">
    <property type="component" value="Chromosome"/>
</dbReference>
<keyword evidence="1" id="KW-1133">Transmembrane helix</keyword>
<organism evidence="2 3">
    <name type="scientific">Marinomonas mediterranea (strain ATCC 700492 / JCM 21426 / NBRC 103028 / MMB-1)</name>
    <dbReference type="NCBI Taxonomy" id="717774"/>
    <lineage>
        <taxon>Bacteria</taxon>
        <taxon>Pseudomonadati</taxon>
        <taxon>Pseudomonadota</taxon>
        <taxon>Gammaproteobacteria</taxon>
        <taxon>Oceanospirillales</taxon>
        <taxon>Oceanospirillaceae</taxon>
        <taxon>Marinomonas</taxon>
    </lineage>
</organism>
<feature type="transmembrane region" description="Helical" evidence="1">
    <location>
        <begin position="51"/>
        <end position="75"/>
    </location>
</feature>
<dbReference type="OrthoDB" id="679392at2"/>
<evidence type="ECO:0000256" key="1">
    <source>
        <dbReference type="SAM" id="Phobius"/>
    </source>
</evidence>
<dbReference type="EMBL" id="CP002583">
    <property type="protein sequence ID" value="ADZ90673.1"/>
    <property type="molecule type" value="Genomic_DNA"/>
</dbReference>
<dbReference type="KEGG" id="mme:Marme_1403"/>
<dbReference type="HOGENOM" id="CLU_111127_1_0_6"/>
<gene>
    <name evidence="2" type="ordered locus">Marme_1403</name>
</gene>
<dbReference type="PATRIC" id="fig|717774.3.peg.1453"/>